<comment type="subcellular location">
    <subcellularLocation>
        <location evidence="1">Cytoplasm</location>
        <location evidence="1">Cytoskeleton</location>
        <location evidence="1">Microtubule organizing center</location>
        <location evidence="1">Centrosome</location>
    </subcellularLocation>
    <subcellularLocation>
        <location evidence="2">Cytoplasm</location>
        <location evidence="2">Cytoskeleton</location>
        <location evidence="2">Spindle pole</location>
    </subcellularLocation>
</comment>
<keyword evidence="9" id="KW-1185">Reference proteome</keyword>
<dbReference type="InterPro" id="IPR006599">
    <property type="entry name" value="CARP_motif"/>
</dbReference>
<dbReference type="InterPro" id="IPR036223">
    <property type="entry name" value="CAP_C_sf"/>
</dbReference>
<evidence type="ECO:0000313" key="9">
    <source>
        <dbReference type="Proteomes" id="UP001164746"/>
    </source>
</evidence>
<evidence type="ECO:0000256" key="4">
    <source>
        <dbReference type="ARBA" id="ARBA00017559"/>
    </source>
</evidence>
<sequence>MAGETNVSLWVRAEPFSYGALHIAPHPRLNFNNIKKIVIYAKNKGETGFPKLSYSVWRHIACNKLHLSEELAWLYFATCHLLSENTSPAERLEWDQKFAEGSEVVQDALKNKVRVGTLKFVLFLYIQQLNKVSLKASLVADTYGTTQGDLSLTLGAVDALGFVIAGSIDRCKTLQPLLDIAMLQTVQHKSGYSKLMRSFSLRLLQNWIKDSLVQNPFGISACIASGRRLSWPMGVAGDDLKEGKETQTKRGRIATNAHTVPKEHIKGSGTLENSSVKIHRCHSAFLYLLSPLRSVTIEKCHNTTVILGPVETHVYLSHCESVTLIATARIVTVSSCTLCTLHVLTPNPPVILSGVQRNMWDQPLCIGPDHKEDTPVWELMPITDFFTFNMPFEMEGPTRAIPGGLPSKYQRAIAQRNRQIDSWQKTVKEAGLTREQRKEFQGLVESRFHIWLSESGHKRELDNLAVPQTAKH</sequence>
<name>A0ABY7E015_MYAAR</name>
<evidence type="ECO:0000259" key="7">
    <source>
        <dbReference type="PROSITE" id="PS51329"/>
    </source>
</evidence>
<keyword evidence="5" id="KW-0963">Cytoplasm</keyword>
<evidence type="ECO:0000256" key="5">
    <source>
        <dbReference type="ARBA" id="ARBA00022490"/>
    </source>
</evidence>
<dbReference type="PANTHER" id="PTHR16052">
    <property type="entry name" value="TBCC DOMAIN-CONTAINING PROTEIN 1"/>
    <property type="match status" value="1"/>
</dbReference>
<gene>
    <name evidence="8" type="ORF">MAR_009893</name>
</gene>
<reference evidence="8" key="1">
    <citation type="submission" date="2022-11" db="EMBL/GenBank/DDBJ databases">
        <title>Centuries of genome instability and evolution in soft-shell clam transmissible cancer (bioRxiv).</title>
        <authorList>
            <person name="Hart S.F.M."/>
            <person name="Yonemitsu M.A."/>
            <person name="Giersch R.M."/>
            <person name="Beal B.F."/>
            <person name="Arriagada G."/>
            <person name="Davis B.W."/>
            <person name="Ostrander E.A."/>
            <person name="Goff S.P."/>
            <person name="Metzger M.J."/>
        </authorList>
    </citation>
    <scope>NUCLEOTIDE SEQUENCE</scope>
    <source>
        <strain evidence="8">MELC-2E11</strain>
        <tissue evidence="8">Siphon/mantle</tissue>
    </source>
</reference>
<keyword evidence="6" id="KW-0206">Cytoskeleton</keyword>
<dbReference type="InterPro" id="IPR017901">
    <property type="entry name" value="C-CAP_CF_C-like"/>
</dbReference>
<proteinExistence type="inferred from homology"/>
<dbReference type="EMBL" id="CP111015">
    <property type="protein sequence ID" value="WAR03335.1"/>
    <property type="molecule type" value="Genomic_DNA"/>
</dbReference>
<dbReference type="PANTHER" id="PTHR16052:SF0">
    <property type="entry name" value="TBCC DOMAIN-CONTAINING PROTEIN 1"/>
    <property type="match status" value="1"/>
</dbReference>
<dbReference type="SUPFAM" id="SSF69340">
    <property type="entry name" value="C-terminal domain of adenylylcyclase associated protein"/>
    <property type="match status" value="1"/>
</dbReference>
<evidence type="ECO:0000256" key="3">
    <source>
        <dbReference type="ARBA" id="ARBA00008848"/>
    </source>
</evidence>
<dbReference type="Pfam" id="PF07986">
    <property type="entry name" value="TBCC"/>
    <property type="match status" value="1"/>
</dbReference>
<organism evidence="8 9">
    <name type="scientific">Mya arenaria</name>
    <name type="common">Soft-shell clam</name>
    <dbReference type="NCBI Taxonomy" id="6604"/>
    <lineage>
        <taxon>Eukaryota</taxon>
        <taxon>Metazoa</taxon>
        <taxon>Spiralia</taxon>
        <taxon>Lophotrochozoa</taxon>
        <taxon>Mollusca</taxon>
        <taxon>Bivalvia</taxon>
        <taxon>Autobranchia</taxon>
        <taxon>Heteroconchia</taxon>
        <taxon>Euheterodonta</taxon>
        <taxon>Imparidentia</taxon>
        <taxon>Neoheterodontei</taxon>
        <taxon>Myida</taxon>
        <taxon>Myoidea</taxon>
        <taxon>Myidae</taxon>
        <taxon>Mya</taxon>
    </lineage>
</organism>
<dbReference type="SMART" id="SM00673">
    <property type="entry name" value="CARP"/>
    <property type="match status" value="2"/>
</dbReference>
<evidence type="ECO:0000256" key="1">
    <source>
        <dbReference type="ARBA" id="ARBA00004300"/>
    </source>
</evidence>
<evidence type="ECO:0000256" key="6">
    <source>
        <dbReference type="ARBA" id="ARBA00023212"/>
    </source>
</evidence>
<dbReference type="Proteomes" id="UP001164746">
    <property type="component" value="Chromosome 4"/>
</dbReference>
<dbReference type="InterPro" id="IPR039589">
    <property type="entry name" value="TBCC1"/>
</dbReference>
<dbReference type="Gene3D" id="2.160.20.70">
    <property type="match status" value="1"/>
</dbReference>
<feature type="domain" description="C-CAP/cofactor C-like" evidence="7">
    <location>
        <begin position="247"/>
        <end position="368"/>
    </location>
</feature>
<evidence type="ECO:0000313" key="8">
    <source>
        <dbReference type="EMBL" id="WAR03335.1"/>
    </source>
</evidence>
<dbReference type="PROSITE" id="PS51329">
    <property type="entry name" value="C_CAP_COFACTOR_C"/>
    <property type="match status" value="1"/>
</dbReference>
<dbReference type="InterPro" id="IPR012945">
    <property type="entry name" value="Tubulin-bd_cofactor_C_dom"/>
</dbReference>
<dbReference type="InterPro" id="IPR016098">
    <property type="entry name" value="CAP/MinC_C"/>
</dbReference>
<evidence type="ECO:0000256" key="2">
    <source>
        <dbReference type="ARBA" id="ARBA00004647"/>
    </source>
</evidence>
<accession>A0ABY7E015</accession>
<comment type="similarity">
    <text evidence="3">Belongs to the TBCC family.</text>
</comment>
<protein>
    <recommendedName>
        <fullName evidence="4">TBCC domain-containing protein 1</fullName>
    </recommendedName>
</protein>